<gene>
    <name evidence="1" type="ORF">METZ01_LOCUS12205</name>
</gene>
<dbReference type="EMBL" id="UINC01000673">
    <property type="protein sequence ID" value="SUZ59351.1"/>
    <property type="molecule type" value="Genomic_DNA"/>
</dbReference>
<reference evidence="1" key="1">
    <citation type="submission" date="2018-05" db="EMBL/GenBank/DDBJ databases">
        <authorList>
            <person name="Lanie J.A."/>
            <person name="Ng W.-L."/>
            <person name="Kazmierczak K.M."/>
            <person name="Andrzejewski T.M."/>
            <person name="Davidsen T.M."/>
            <person name="Wayne K.J."/>
            <person name="Tettelin H."/>
            <person name="Glass J.I."/>
            <person name="Rusch D."/>
            <person name="Podicherti R."/>
            <person name="Tsui H.-C.T."/>
            <person name="Winkler M.E."/>
        </authorList>
    </citation>
    <scope>NUCLEOTIDE SEQUENCE</scope>
</reference>
<organism evidence="1">
    <name type="scientific">marine metagenome</name>
    <dbReference type="NCBI Taxonomy" id="408172"/>
    <lineage>
        <taxon>unclassified sequences</taxon>
        <taxon>metagenomes</taxon>
        <taxon>ecological metagenomes</taxon>
    </lineage>
</organism>
<dbReference type="AlphaFoldDB" id="A0A381NXL7"/>
<name>A0A381NXL7_9ZZZZ</name>
<sequence length="63" mass="6955">VSFRKRYLFSEISLIFSVSILLTTLSETAEAQPPQYTCRPNVSGDGWVCERSDPSSQGNTAGR</sequence>
<feature type="non-terminal residue" evidence="1">
    <location>
        <position position="63"/>
    </location>
</feature>
<feature type="non-terminal residue" evidence="1">
    <location>
        <position position="1"/>
    </location>
</feature>
<proteinExistence type="predicted"/>
<protein>
    <submittedName>
        <fullName evidence="1">Uncharacterized protein</fullName>
    </submittedName>
</protein>
<accession>A0A381NXL7</accession>
<evidence type="ECO:0000313" key="1">
    <source>
        <dbReference type="EMBL" id="SUZ59351.1"/>
    </source>
</evidence>